<accession>G0QRM1</accession>
<feature type="domain" description="Calcineurin-like phosphoesterase" evidence="6">
    <location>
        <begin position="15"/>
        <end position="168"/>
    </location>
</feature>
<dbReference type="CDD" id="cd07394">
    <property type="entry name" value="MPP_Vps29"/>
    <property type="match status" value="1"/>
</dbReference>
<sequence>MAENHEEEEFGELAVVFGDFHIPMRSTDIPDQFKELIVPNKVQYVMCTGNIGSRDTLDWVKSLSSNCHIVKGDFDDNNDFPEIKTIKIGNFKISLIHGHQVVPWGDEEALYNQLRQLDTDILISGHTHDQKASKIDKKYLLNPGSITGAYSPITKNILPSFLLLEIKEKSVDVYLYQLQDSELKIKKTIITK</sequence>
<comment type="similarity">
    <text evidence="1 5">Belongs to the VPS29 family.</text>
</comment>
<dbReference type="InterPro" id="IPR024654">
    <property type="entry name" value="Calcineurin-like_PHP_lpxH"/>
</dbReference>
<evidence type="ECO:0000256" key="5">
    <source>
        <dbReference type="RuleBase" id="RU362040"/>
    </source>
</evidence>
<evidence type="ECO:0000259" key="6">
    <source>
        <dbReference type="Pfam" id="PF12850"/>
    </source>
</evidence>
<keyword evidence="7" id="KW-0378">Hydrolase</keyword>
<dbReference type="Proteomes" id="UP000008983">
    <property type="component" value="Unassembled WGS sequence"/>
</dbReference>
<evidence type="ECO:0000256" key="3">
    <source>
        <dbReference type="ARBA" id="ARBA00022448"/>
    </source>
</evidence>
<dbReference type="InterPro" id="IPR029052">
    <property type="entry name" value="Metallo-depent_PP-like"/>
</dbReference>
<dbReference type="FunCoup" id="G0QRM1">
    <property type="interactions" value="418"/>
</dbReference>
<evidence type="ECO:0000256" key="1">
    <source>
        <dbReference type="ARBA" id="ARBA00005945"/>
    </source>
</evidence>
<dbReference type="GO" id="GO:0042147">
    <property type="term" value="P:retrograde transport, endosome to Golgi"/>
    <property type="evidence" value="ECO:0007669"/>
    <property type="project" value="InterPro"/>
</dbReference>
<dbReference type="GO" id="GO:0030904">
    <property type="term" value="C:retromer complex"/>
    <property type="evidence" value="ECO:0007669"/>
    <property type="project" value="InterPro"/>
</dbReference>
<dbReference type="Gene3D" id="3.60.21.10">
    <property type="match status" value="1"/>
</dbReference>
<dbReference type="GO" id="GO:0015031">
    <property type="term" value="P:protein transport"/>
    <property type="evidence" value="ECO:0007669"/>
    <property type="project" value="UniProtKB-KW"/>
</dbReference>
<dbReference type="STRING" id="857967.G0QRM1"/>
<protein>
    <recommendedName>
        <fullName evidence="2 5">Vacuolar protein sorting-associated protein 29</fullName>
    </recommendedName>
</protein>
<dbReference type="InterPro" id="IPR000979">
    <property type="entry name" value="Phosphodiesterase_MJ0936/Vps29"/>
</dbReference>
<dbReference type="OMA" id="VRGNMDY"/>
<dbReference type="eggNOG" id="KOG3325">
    <property type="taxonomic scope" value="Eukaryota"/>
</dbReference>
<keyword evidence="4" id="KW-0653">Protein transport</keyword>
<dbReference type="EMBL" id="GL983776">
    <property type="protein sequence ID" value="EGR32142.1"/>
    <property type="molecule type" value="Genomic_DNA"/>
</dbReference>
<evidence type="ECO:0000313" key="8">
    <source>
        <dbReference type="Proteomes" id="UP000008983"/>
    </source>
</evidence>
<dbReference type="SUPFAM" id="SSF56300">
    <property type="entry name" value="Metallo-dependent phosphatases"/>
    <property type="match status" value="1"/>
</dbReference>
<keyword evidence="8" id="KW-1185">Reference proteome</keyword>
<dbReference type="FunFam" id="3.60.21.10:FF:000015">
    <property type="entry name" value="Vacuolar protein sorting-associated protein 29"/>
    <property type="match status" value="1"/>
</dbReference>
<dbReference type="AlphaFoldDB" id="G0QRM1"/>
<dbReference type="GO" id="GO:0016787">
    <property type="term" value="F:hydrolase activity"/>
    <property type="evidence" value="ECO:0007669"/>
    <property type="project" value="UniProtKB-KW"/>
</dbReference>
<proteinExistence type="inferred from homology"/>
<dbReference type="InterPro" id="IPR028661">
    <property type="entry name" value="Vps29"/>
</dbReference>
<gene>
    <name evidence="7" type="ORF">IMG5_095070</name>
</gene>
<evidence type="ECO:0000256" key="4">
    <source>
        <dbReference type="ARBA" id="ARBA00022927"/>
    </source>
</evidence>
<dbReference type="OrthoDB" id="10258130at2759"/>
<dbReference type="InParanoid" id="G0QRM1"/>
<keyword evidence="3" id="KW-0813">Transport</keyword>
<organism evidence="7 8">
    <name type="scientific">Ichthyophthirius multifiliis</name>
    <name type="common">White spot disease agent</name>
    <name type="synonym">Ich</name>
    <dbReference type="NCBI Taxonomy" id="5932"/>
    <lineage>
        <taxon>Eukaryota</taxon>
        <taxon>Sar</taxon>
        <taxon>Alveolata</taxon>
        <taxon>Ciliophora</taxon>
        <taxon>Intramacronucleata</taxon>
        <taxon>Oligohymenophorea</taxon>
        <taxon>Hymenostomatida</taxon>
        <taxon>Ophryoglenina</taxon>
        <taxon>Ichthyophthirius</taxon>
    </lineage>
</organism>
<dbReference type="GO" id="GO:0031410">
    <property type="term" value="C:cytoplasmic vesicle"/>
    <property type="evidence" value="ECO:0007669"/>
    <property type="project" value="UniProtKB-ARBA"/>
</dbReference>
<dbReference type="GO" id="GO:0005829">
    <property type="term" value="C:cytosol"/>
    <property type="evidence" value="ECO:0007669"/>
    <property type="project" value="GOC"/>
</dbReference>
<dbReference type="RefSeq" id="XP_004035628.1">
    <property type="nucleotide sequence ID" value="XM_004035580.1"/>
</dbReference>
<reference evidence="7 8" key="1">
    <citation type="submission" date="2011-07" db="EMBL/GenBank/DDBJ databases">
        <authorList>
            <person name="Coyne R."/>
            <person name="Brami D."/>
            <person name="Johnson J."/>
            <person name="Hostetler J."/>
            <person name="Hannick L."/>
            <person name="Clark T."/>
            <person name="Cassidy-Hanley D."/>
            <person name="Inman J."/>
        </authorList>
    </citation>
    <scope>NUCLEOTIDE SEQUENCE [LARGE SCALE GENOMIC DNA]</scope>
    <source>
        <strain evidence="7 8">G5</strain>
    </source>
</reference>
<dbReference type="NCBIfam" id="TIGR00040">
    <property type="entry name" value="yfcE"/>
    <property type="match status" value="1"/>
</dbReference>
<evidence type="ECO:0000256" key="2">
    <source>
        <dbReference type="ARBA" id="ARBA00017767"/>
    </source>
</evidence>
<dbReference type="PANTHER" id="PTHR11124">
    <property type="entry name" value="VACUOLAR SORTING PROTEIN VPS29"/>
    <property type="match status" value="1"/>
</dbReference>
<name>G0QRM1_ICHMU</name>
<evidence type="ECO:0000313" key="7">
    <source>
        <dbReference type="EMBL" id="EGR32142.1"/>
    </source>
</evidence>
<dbReference type="Pfam" id="PF12850">
    <property type="entry name" value="Metallophos_2"/>
    <property type="match status" value="1"/>
</dbReference>
<dbReference type="GeneID" id="14908296"/>